<feature type="transmembrane region" description="Helical" evidence="7">
    <location>
        <begin position="183"/>
        <end position="201"/>
    </location>
</feature>
<evidence type="ECO:0000256" key="6">
    <source>
        <dbReference type="SAM" id="MobiDB-lite"/>
    </source>
</evidence>
<feature type="transmembrane region" description="Helical" evidence="7">
    <location>
        <begin position="153"/>
        <end position="177"/>
    </location>
</feature>
<evidence type="ECO:0000256" key="1">
    <source>
        <dbReference type="ARBA" id="ARBA00010648"/>
    </source>
</evidence>
<evidence type="ECO:0000256" key="5">
    <source>
        <dbReference type="ARBA" id="ARBA00023157"/>
    </source>
</evidence>
<dbReference type="SUPFAM" id="SSF49319">
    <property type="entry name" value="Actinoxanthin-like"/>
    <property type="match status" value="1"/>
</dbReference>
<evidence type="ECO:0000256" key="4">
    <source>
        <dbReference type="ARBA" id="ARBA00023125"/>
    </source>
</evidence>
<keyword evidence="9" id="KW-1185">Reference proteome</keyword>
<protein>
    <submittedName>
        <fullName evidence="8">Uncharacterized protein</fullName>
    </submittedName>
</protein>
<evidence type="ECO:0000256" key="2">
    <source>
        <dbReference type="ARBA" id="ARBA00022529"/>
    </source>
</evidence>
<keyword evidence="3" id="KW-0044">Antibiotic</keyword>
<comment type="similarity">
    <text evidence="1">Belongs to the neocarzinostatin family.</text>
</comment>
<dbReference type="AlphaFoldDB" id="A0AA41Q5D5"/>
<feature type="transmembrane region" description="Helical" evidence="7">
    <location>
        <begin position="41"/>
        <end position="61"/>
    </location>
</feature>
<organism evidence="8 9">
    <name type="scientific">Yinghuangia soli</name>
    <dbReference type="NCBI Taxonomy" id="2908204"/>
    <lineage>
        <taxon>Bacteria</taxon>
        <taxon>Bacillati</taxon>
        <taxon>Actinomycetota</taxon>
        <taxon>Actinomycetes</taxon>
        <taxon>Kitasatosporales</taxon>
        <taxon>Streptomycetaceae</taxon>
        <taxon>Yinghuangia</taxon>
    </lineage>
</organism>
<sequence>MDHSLESPPSPPPRGTDTPADPAAIAAGKRSALLDNAVRGAAAAGLGLLLGAGVLLVDAMGGVVGMPGKAVRYVFLTAAVVAWAVAAGSGRWVERSRNAGRVYGTAAASTGLLFALCAYIPSPVAMSVAACAAGIPAGIAVRARWCMAGGAKAVSVVTGGALWLGVAAAGVICGRLAFHPEAALAVCGAGMLLLHVPAVAVSRRTDAPGSAPALTEPEHGRGDATGVVLGAAAFAATGSVVTFLDLQLFQWSVLGGGQADRLAVGAAFAAVIVVGGIRLRRRRGARPERPGGPTPFLLLAAAAGPVATATAGGSRTAVLGLAAAAGFATLAATAAAAGSGPLVRPRAVPVLSMVFAGSLTAIAWRWGAGQLVSREDATVLLAIPLGAVALGISLRSGRRRRLADRRALPVASAAAVVAALLFAIGAVPSAGDRAHAAQTASIEVTASTGLVPGQKITVTGRGFQPGLRAVAVGQCSEGYTGPQHCDLKAGATFVNVDADGRLPKVVLTMVTSVHGVDCMTRQCVIGVGPLPGTNPKPLVDANTVNLRIGFAGGSVAGDQQPNAQTAPAPAGTGGSSDDGPTTALWAGTMAFLVICLAAAIRRRDAFEADAVPEDPSPAA</sequence>
<dbReference type="RefSeq" id="WP_235056179.1">
    <property type="nucleotide sequence ID" value="NZ_JAKFHA010000024.1"/>
</dbReference>
<evidence type="ECO:0000313" key="8">
    <source>
        <dbReference type="EMBL" id="MCF2531532.1"/>
    </source>
</evidence>
<reference evidence="8" key="1">
    <citation type="submission" date="2022-01" db="EMBL/GenBank/DDBJ databases">
        <title>Genome-Based Taxonomic Classification of the Phylum Actinobacteria.</title>
        <authorList>
            <person name="Gao Y."/>
        </authorList>
    </citation>
    <scope>NUCLEOTIDE SEQUENCE</scope>
    <source>
        <strain evidence="8">KLBMP 8922</strain>
    </source>
</reference>
<proteinExistence type="inferred from homology"/>
<feature type="transmembrane region" description="Helical" evidence="7">
    <location>
        <begin position="378"/>
        <end position="395"/>
    </location>
</feature>
<dbReference type="Proteomes" id="UP001165378">
    <property type="component" value="Unassembled WGS sequence"/>
</dbReference>
<keyword evidence="2" id="KW-0929">Antimicrobial</keyword>
<dbReference type="EMBL" id="JAKFHA010000024">
    <property type="protein sequence ID" value="MCF2531532.1"/>
    <property type="molecule type" value="Genomic_DNA"/>
</dbReference>
<evidence type="ECO:0000256" key="3">
    <source>
        <dbReference type="ARBA" id="ARBA00023022"/>
    </source>
</evidence>
<feature type="transmembrane region" description="Helical" evidence="7">
    <location>
        <begin position="317"/>
        <end position="336"/>
    </location>
</feature>
<gene>
    <name evidence="8" type="ORF">LZ495_30555</name>
</gene>
<dbReference type="Pfam" id="PF00960">
    <property type="entry name" value="Neocarzinostat"/>
    <property type="match status" value="1"/>
</dbReference>
<dbReference type="Gene3D" id="2.60.40.230">
    <property type="entry name" value="Neocarzinostatin-like"/>
    <property type="match status" value="1"/>
</dbReference>
<keyword evidence="4" id="KW-0238">DNA-binding</keyword>
<dbReference type="InterPro" id="IPR002186">
    <property type="entry name" value="Neocarzinostatin_fam"/>
</dbReference>
<feature type="transmembrane region" description="Helical" evidence="7">
    <location>
        <begin position="73"/>
        <end position="93"/>
    </location>
</feature>
<dbReference type="GO" id="GO:0003677">
    <property type="term" value="F:DNA binding"/>
    <property type="evidence" value="ECO:0007669"/>
    <property type="project" value="UniProtKB-KW"/>
</dbReference>
<feature type="transmembrane region" description="Helical" evidence="7">
    <location>
        <begin position="291"/>
        <end position="311"/>
    </location>
</feature>
<feature type="region of interest" description="Disordered" evidence="6">
    <location>
        <begin position="1"/>
        <end position="21"/>
    </location>
</feature>
<evidence type="ECO:0000256" key="7">
    <source>
        <dbReference type="SAM" id="Phobius"/>
    </source>
</evidence>
<feature type="transmembrane region" description="Helical" evidence="7">
    <location>
        <begin position="222"/>
        <end position="242"/>
    </location>
</feature>
<feature type="transmembrane region" description="Helical" evidence="7">
    <location>
        <begin position="113"/>
        <end position="141"/>
    </location>
</feature>
<keyword evidence="5" id="KW-1015">Disulfide bond</keyword>
<accession>A0AA41Q5D5</accession>
<name>A0AA41Q5D5_9ACTN</name>
<comment type="caution">
    <text evidence="8">The sequence shown here is derived from an EMBL/GenBank/DDBJ whole genome shotgun (WGS) entry which is preliminary data.</text>
</comment>
<dbReference type="GO" id="GO:0042742">
    <property type="term" value="P:defense response to bacterium"/>
    <property type="evidence" value="ECO:0007669"/>
    <property type="project" value="UniProtKB-KW"/>
</dbReference>
<dbReference type="InterPro" id="IPR027273">
    <property type="entry name" value="Neocarzinostatin-like"/>
</dbReference>
<feature type="compositionally biased region" description="Low complexity" evidence="6">
    <location>
        <begin position="559"/>
        <end position="570"/>
    </location>
</feature>
<evidence type="ECO:0000313" key="9">
    <source>
        <dbReference type="Proteomes" id="UP001165378"/>
    </source>
</evidence>
<feature type="transmembrane region" description="Helical" evidence="7">
    <location>
        <begin position="407"/>
        <end position="427"/>
    </location>
</feature>
<keyword evidence="7" id="KW-1133">Transmembrane helix</keyword>
<keyword evidence="7" id="KW-0472">Membrane</keyword>
<feature type="transmembrane region" description="Helical" evidence="7">
    <location>
        <begin position="348"/>
        <end position="366"/>
    </location>
</feature>
<feature type="transmembrane region" description="Helical" evidence="7">
    <location>
        <begin position="262"/>
        <end position="279"/>
    </location>
</feature>
<feature type="region of interest" description="Disordered" evidence="6">
    <location>
        <begin position="555"/>
        <end position="579"/>
    </location>
</feature>
<keyword evidence="7" id="KW-0812">Transmembrane</keyword>
<feature type="transmembrane region" description="Helical" evidence="7">
    <location>
        <begin position="582"/>
        <end position="600"/>
    </location>
</feature>